<accession>A0ABN3DGA5</accession>
<keyword evidence="3" id="KW-1185">Reference proteome</keyword>
<dbReference type="EMBL" id="BAAAQY010000003">
    <property type="protein sequence ID" value="GAA2230381.1"/>
    <property type="molecule type" value="Genomic_DNA"/>
</dbReference>
<gene>
    <name evidence="2" type="ORF">GCM10009851_13930</name>
</gene>
<comment type="caution">
    <text evidence="2">The sequence shown here is derived from an EMBL/GenBank/DDBJ whole genome shotgun (WGS) entry which is preliminary data.</text>
</comment>
<organism evidence="2 3">
    <name type="scientific">Herbiconiux moechotypicola</name>
    <dbReference type="NCBI Taxonomy" id="637393"/>
    <lineage>
        <taxon>Bacteria</taxon>
        <taxon>Bacillati</taxon>
        <taxon>Actinomycetota</taxon>
        <taxon>Actinomycetes</taxon>
        <taxon>Micrococcales</taxon>
        <taxon>Microbacteriaceae</taxon>
        <taxon>Herbiconiux</taxon>
    </lineage>
</organism>
<evidence type="ECO:0000313" key="3">
    <source>
        <dbReference type="Proteomes" id="UP001500929"/>
    </source>
</evidence>
<evidence type="ECO:0000256" key="1">
    <source>
        <dbReference type="SAM" id="MobiDB-lite"/>
    </source>
</evidence>
<dbReference type="Proteomes" id="UP001500929">
    <property type="component" value="Unassembled WGS sequence"/>
</dbReference>
<feature type="region of interest" description="Disordered" evidence="1">
    <location>
        <begin position="80"/>
        <end position="106"/>
    </location>
</feature>
<protein>
    <submittedName>
        <fullName evidence="2">Uncharacterized protein</fullName>
    </submittedName>
</protein>
<name>A0ABN3DGA5_9MICO</name>
<proteinExistence type="predicted"/>
<evidence type="ECO:0000313" key="2">
    <source>
        <dbReference type="EMBL" id="GAA2230381.1"/>
    </source>
</evidence>
<dbReference type="RefSeq" id="WP_259478890.1">
    <property type="nucleotide sequence ID" value="NZ_BAAAQY010000003.1"/>
</dbReference>
<sequence length="106" mass="11785">MNLYNLIEAEGLVPVAGLSGGGYAWGRIEVYYSPRASRFYWLHESGCSCYHFGDAEPYSLGDFSDGDRAAAIGALKGFSHYEGDPSKEEYDRETAKVRDYRPEVTA</sequence>
<reference evidence="2 3" key="1">
    <citation type="journal article" date="2019" name="Int. J. Syst. Evol. Microbiol.">
        <title>The Global Catalogue of Microorganisms (GCM) 10K type strain sequencing project: providing services to taxonomists for standard genome sequencing and annotation.</title>
        <authorList>
            <consortium name="The Broad Institute Genomics Platform"/>
            <consortium name="The Broad Institute Genome Sequencing Center for Infectious Disease"/>
            <person name="Wu L."/>
            <person name="Ma J."/>
        </authorList>
    </citation>
    <scope>NUCLEOTIDE SEQUENCE [LARGE SCALE GENOMIC DNA]</scope>
    <source>
        <strain evidence="2 3">JCM 16117</strain>
    </source>
</reference>